<dbReference type="SUPFAM" id="SSF56601">
    <property type="entry name" value="beta-lactamase/transpeptidase-like"/>
    <property type="match status" value="1"/>
</dbReference>
<evidence type="ECO:0000256" key="3">
    <source>
        <dbReference type="ARBA" id="ARBA00022676"/>
    </source>
</evidence>
<dbReference type="GO" id="GO:0009252">
    <property type="term" value="P:peptidoglycan biosynthetic process"/>
    <property type="evidence" value="ECO:0007669"/>
    <property type="project" value="TreeGrafter"/>
</dbReference>
<dbReference type="KEGG" id="aarc:G127AT_04150"/>
<dbReference type="Gene3D" id="3.40.710.10">
    <property type="entry name" value="DD-peptidase/beta-lactamase superfamily"/>
    <property type="match status" value="1"/>
</dbReference>
<dbReference type="SMART" id="SM00740">
    <property type="entry name" value="PASTA"/>
    <property type="match status" value="2"/>
</dbReference>
<dbReference type="InterPro" id="IPR001460">
    <property type="entry name" value="PCN-bd_Tpept"/>
</dbReference>
<evidence type="ECO:0000256" key="7">
    <source>
        <dbReference type="ARBA" id="ARBA00034000"/>
    </source>
</evidence>
<keyword evidence="12" id="KW-1185">Reference proteome</keyword>
<keyword evidence="3" id="KW-0328">Glycosyltransferase</keyword>
<dbReference type="SUPFAM" id="SSF53955">
    <property type="entry name" value="Lysozyme-like"/>
    <property type="match status" value="1"/>
</dbReference>
<evidence type="ECO:0000256" key="9">
    <source>
        <dbReference type="SAM" id="MobiDB-lite"/>
    </source>
</evidence>
<accession>A0A975IRJ2</accession>
<keyword evidence="6" id="KW-0511">Multifunctional enzyme</keyword>
<dbReference type="Gene3D" id="1.10.3810.10">
    <property type="entry name" value="Biosynthetic peptidoglycan transglycosylase-like"/>
    <property type="match status" value="1"/>
</dbReference>
<dbReference type="CDD" id="cd06577">
    <property type="entry name" value="PASTA_pknB"/>
    <property type="match status" value="2"/>
</dbReference>
<dbReference type="InterPro" id="IPR036950">
    <property type="entry name" value="PBP_transglycosylase"/>
</dbReference>
<name>A0A975IRJ2_9MICO</name>
<protein>
    <submittedName>
        <fullName evidence="11">Transglycosylase domain-containing protein</fullName>
    </submittedName>
</protein>
<evidence type="ECO:0000313" key="12">
    <source>
        <dbReference type="Proteomes" id="UP000671914"/>
    </source>
</evidence>
<evidence type="ECO:0000313" key="11">
    <source>
        <dbReference type="EMBL" id="QTX06156.1"/>
    </source>
</evidence>
<dbReference type="GO" id="GO:0009002">
    <property type="term" value="F:serine-type D-Ala-D-Ala carboxypeptidase activity"/>
    <property type="evidence" value="ECO:0007669"/>
    <property type="project" value="UniProtKB-EC"/>
</dbReference>
<evidence type="ECO:0000256" key="8">
    <source>
        <dbReference type="ARBA" id="ARBA00049902"/>
    </source>
</evidence>
<dbReference type="InterPro" id="IPR005543">
    <property type="entry name" value="PASTA_dom"/>
</dbReference>
<dbReference type="Gene3D" id="3.30.10.20">
    <property type="match status" value="2"/>
</dbReference>
<dbReference type="InterPro" id="IPR023346">
    <property type="entry name" value="Lysozyme-like_dom_sf"/>
</dbReference>
<feature type="compositionally biased region" description="Polar residues" evidence="9">
    <location>
        <begin position="813"/>
        <end position="823"/>
    </location>
</feature>
<comment type="catalytic activity">
    <reaction evidence="7">
        <text>Preferential cleavage: (Ac)2-L-Lys-D-Ala-|-D-Ala. Also transpeptidation of peptidyl-alanyl moieties that are N-acyl substituents of D-alanine.</text>
        <dbReference type="EC" id="3.4.16.4"/>
    </reaction>
</comment>
<dbReference type="Pfam" id="PF03793">
    <property type="entry name" value="PASTA"/>
    <property type="match status" value="2"/>
</dbReference>
<dbReference type="Pfam" id="PF00905">
    <property type="entry name" value="Transpeptidase"/>
    <property type="match status" value="1"/>
</dbReference>
<feature type="region of interest" description="Disordered" evidence="9">
    <location>
        <begin position="810"/>
        <end position="877"/>
    </location>
</feature>
<keyword evidence="1" id="KW-0121">Carboxypeptidase</keyword>
<dbReference type="GO" id="GO:0006508">
    <property type="term" value="P:proteolysis"/>
    <property type="evidence" value="ECO:0007669"/>
    <property type="project" value="UniProtKB-KW"/>
</dbReference>
<keyword evidence="4" id="KW-0808">Transferase</keyword>
<dbReference type="Proteomes" id="UP000671914">
    <property type="component" value="Chromosome"/>
</dbReference>
<dbReference type="PANTHER" id="PTHR32282">
    <property type="entry name" value="BINDING PROTEIN TRANSPEPTIDASE, PUTATIVE-RELATED"/>
    <property type="match status" value="1"/>
</dbReference>
<proteinExistence type="predicted"/>
<dbReference type="PROSITE" id="PS51178">
    <property type="entry name" value="PASTA"/>
    <property type="match status" value="2"/>
</dbReference>
<dbReference type="GO" id="GO:0030288">
    <property type="term" value="C:outer membrane-bounded periplasmic space"/>
    <property type="evidence" value="ECO:0007669"/>
    <property type="project" value="TreeGrafter"/>
</dbReference>
<feature type="domain" description="PASTA" evidence="10">
    <location>
        <begin position="779"/>
        <end position="840"/>
    </location>
</feature>
<comment type="catalytic activity">
    <reaction evidence="8">
        <text>[GlcNAc-(1-&gt;4)-Mur2Ac(oyl-L-Ala-gamma-D-Glu-L-Lys-D-Ala-D-Ala)](n)-di-trans,octa-cis-undecaprenyl diphosphate + beta-D-GlcNAc-(1-&gt;4)-Mur2Ac(oyl-L-Ala-gamma-D-Glu-L-Lys-D-Ala-D-Ala)-di-trans,octa-cis-undecaprenyl diphosphate = [GlcNAc-(1-&gt;4)-Mur2Ac(oyl-L-Ala-gamma-D-Glu-L-Lys-D-Ala-D-Ala)](n+1)-di-trans,octa-cis-undecaprenyl diphosphate + di-trans,octa-cis-undecaprenyl diphosphate + H(+)</text>
        <dbReference type="Rhea" id="RHEA:23708"/>
        <dbReference type="Rhea" id="RHEA-COMP:9602"/>
        <dbReference type="Rhea" id="RHEA-COMP:9603"/>
        <dbReference type="ChEBI" id="CHEBI:15378"/>
        <dbReference type="ChEBI" id="CHEBI:58405"/>
        <dbReference type="ChEBI" id="CHEBI:60033"/>
        <dbReference type="ChEBI" id="CHEBI:78435"/>
        <dbReference type="EC" id="2.4.99.28"/>
    </reaction>
</comment>
<evidence type="ECO:0000256" key="4">
    <source>
        <dbReference type="ARBA" id="ARBA00022679"/>
    </source>
</evidence>
<dbReference type="GO" id="GO:0008955">
    <property type="term" value="F:peptidoglycan glycosyltransferase activity"/>
    <property type="evidence" value="ECO:0007669"/>
    <property type="project" value="UniProtKB-EC"/>
</dbReference>
<dbReference type="SUPFAM" id="SSF54184">
    <property type="entry name" value="Penicillin-binding protein 2x (pbp-2x), c-terminal domain"/>
    <property type="match status" value="1"/>
</dbReference>
<organism evidence="11 12">
    <name type="scientific">Agromyces archimandritae</name>
    <dbReference type="NCBI Taxonomy" id="2781962"/>
    <lineage>
        <taxon>Bacteria</taxon>
        <taxon>Bacillati</taxon>
        <taxon>Actinomycetota</taxon>
        <taxon>Actinomycetes</taxon>
        <taxon>Micrococcales</taxon>
        <taxon>Microbacteriaceae</taxon>
        <taxon>Agromyces</taxon>
    </lineage>
</organism>
<evidence type="ECO:0000256" key="5">
    <source>
        <dbReference type="ARBA" id="ARBA00022801"/>
    </source>
</evidence>
<dbReference type="GO" id="GO:0008658">
    <property type="term" value="F:penicillin binding"/>
    <property type="evidence" value="ECO:0007669"/>
    <property type="project" value="InterPro"/>
</dbReference>
<evidence type="ECO:0000259" key="10">
    <source>
        <dbReference type="PROSITE" id="PS51178"/>
    </source>
</evidence>
<evidence type="ECO:0000256" key="2">
    <source>
        <dbReference type="ARBA" id="ARBA00022670"/>
    </source>
</evidence>
<dbReference type="InterPro" id="IPR001264">
    <property type="entry name" value="Glyco_trans_51"/>
</dbReference>
<dbReference type="InterPro" id="IPR012338">
    <property type="entry name" value="Beta-lactam/transpept-like"/>
</dbReference>
<evidence type="ECO:0000256" key="6">
    <source>
        <dbReference type="ARBA" id="ARBA00023268"/>
    </source>
</evidence>
<keyword evidence="5" id="KW-0378">Hydrolase</keyword>
<dbReference type="Pfam" id="PF00912">
    <property type="entry name" value="Transgly"/>
    <property type="match status" value="1"/>
</dbReference>
<feature type="region of interest" description="Disordered" evidence="9">
    <location>
        <begin position="744"/>
        <end position="770"/>
    </location>
</feature>
<reference evidence="11" key="1">
    <citation type="submission" date="2021-03" db="EMBL/GenBank/DDBJ databases">
        <title>Agromyces archimandritus sp. nov., isolated from the cockroach Archimandrita tessellata.</title>
        <authorList>
            <person name="Guzman J."/>
            <person name="Ortuzar M."/>
            <person name="Poehlein A."/>
            <person name="Daniel R."/>
            <person name="Trujillo M."/>
            <person name="Vilcinskas A."/>
        </authorList>
    </citation>
    <scope>NUCLEOTIDE SEQUENCE</scope>
    <source>
        <strain evidence="11">G127AT</strain>
    </source>
</reference>
<feature type="domain" description="PASTA" evidence="10">
    <location>
        <begin position="715"/>
        <end position="777"/>
    </location>
</feature>
<dbReference type="InterPro" id="IPR050396">
    <property type="entry name" value="Glycosyltr_51/Transpeptidase"/>
</dbReference>
<dbReference type="EMBL" id="CP071696">
    <property type="protein sequence ID" value="QTX06156.1"/>
    <property type="molecule type" value="Genomic_DNA"/>
</dbReference>
<evidence type="ECO:0000256" key="1">
    <source>
        <dbReference type="ARBA" id="ARBA00022645"/>
    </source>
</evidence>
<keyword evidence="2" id="KW-0645">Protease</keyword>
<dbReference type="AlphaFoldDB" id="A0A975IRJ2"/>
<gene>
    <name evidence="11" type="ORF">G127AT_04150</name>
</gene>
<sequence>MAGGLLGFVGMSALAGVLVTASVTPAIAVTGIAATSSISMFENLPGYLEIDKLAEKSDIYATKPDGSKQLLASFFVENREEVAWDDISQFVKDAAIAGEDPRFYEHGGIDIQGTIRGAVNTVLKGNTQGGSSITQQYVKNVLINNGVSKANTQEEVEAAYDAATEVSADRKLKEMRYAIALEKKYSKDEILQGYLNIAAFGGRVYGIESAAQYYFGVSAKDVSIAQAASLIAIVNHPQKFRLDQPDDPANGAESVDEKTGELVPYAANKQRRDYVIREMLKEKTITQEQADEALATAVEPNISEPSTGCTTAGGAAFFCDYVTWVIRNNYDDPATEDVDEGLRMLQRGGLQIDTTLDLELQTRADQAMAENVPSSDPRFDVGSVAVSVQPGTGKVLAMSVNKHYTNSDEQAQDPNFTGVNYATDYAYGGSGGFQPGSTFKVFTLAEWLNEGHSLTETFNGSRRAFTSFPDSCNGTWRGDPWNPLNDDSNVANNAVDATKYSVNSAFAAMAQMTDLCKIKQTAEAFGVKRADGNPLGTPKSNPDQVFGPSDIIGTQEVSPLSMAAAFAGIANDGVTCSPIAIEKIVDSKGEEIAPPKSECNQSVTPDVAHAMQYAMQTTFSATASESNTGTGIAHIGKTGTTDHAKDTWMVGASTAVATAVWVGAVTGDVNQRELSSFDSGPVQTARHRMWKSIMTLADEKYGGNAFSDPGNWAFKQVMVAVPDVKGLSLEEAKKAIESAGFVFEDGGQQDSDLPRGQATGTDPSGEAGRGTTIRVFTSNGQGASVPNVVGMTGSEAKSALEAANLRVKIDGPSNGTVVSQSPDAGSAVKRGDRVTIKTEAAQQQPGQPGDGDDDSGGGGTGGEQPGEAPDGTTDTGD</sequence>
<dbReference type="PANTHER" id="PTHR32282:SF33">
    <property type="entry name" value="PEPTIDOGLYCAN GLYCOSYLTRANSFERASE"/>
    <property type="match status" value="1"/>
</dbReference>